<evidence type="ECO:0000259" key="1">
    <source>
        <dbReference type="Pfam" id="PF13472"/>
    </source>
</evidence>
<keyword evidence="3" id="KW-1185">Reference proteome</keyword>
<dbReference type="Gene3D" id="3.40.50.1110">
    <property type="entry name" value="SGNH hydrolase"/>
    <property type="match status" value="1"/>
</dbReference>
<protein>
    <submittedName>
        <fullName evidence="2">Lipolytic protein G-D-S-L family</fullName>
    </submittedName>
</protein>
<feature type="domain" description="SGNH hydrolase-type esterase" evidence="1">
    <location>
        <begin position="26"/>
        <end position="197"/>
    </location>
</feature>
<accession>I0KGY4</accession>
<dbReference type="eggNOG" id="COG2755">
    <property type="taxonomic scope" value="Bacteria"/>
</dbReference>
<dbReference type="InterPro" id="IPR051532">
    <property type="entry name" value="Ester_Hydrolysis_Enzymes"/>
</dbReference>
<dbReference type="OrthoDB" id="1246242at2"/>
<dbReference type="KEGG" id="fae:FAES_5388"/>
<proteinExistence type="predicted"/>
<name>I0KGY4_9BACT</name>
<gene>
    <name evidence="2" type="ORF">FAES_5388</name>
</gene>
<dbReference type="CDD" id="cd00229">
    <property type="entry name" value="SGNH_hydrolase"/>
    <property type="match status" value="1"/>
</dbReference>
<dbReference type="PANTHER" id="PTHR30383:SF5">
    <property type="entry name" value="SGNH HYDROLASE-TYPE ESTERASE DOMAIN-CONTAINING PROTEIN"/>
    <property type="match status" value="1"/>
</dbReference>
<dbReference type="AlphaFoldDB" id="I0KGY4"/>
<evidence type="ECO:0000313" key="3">
    <source>
        <dbReference type="Proteomes" id="UP000011058"/>
    </source>
</evidence>
<dbReference type="RefSeq" id="WP_015334484.1">
    <property type="nucleotide sequence ID" value="NC_020054.1"/>
</dbReference>
<dbReference type="InterPro" id="IPR013830">
    <property type="entry name" value="SGNH_hydro"/>
</dbReference>
<evidence type="ECO:0000313" key="2">
    <source>
        <dbReference type="EMBL" id="CCH03387.1"/>
    </source>
</evidence>
<reference evidence="2 3" key="1">
    <citation type="journal article" date="2012" name="J. Bacteriol.">
        <title>Genome Sequence of Fibrella aestuarina BUZ 2T, a Filamentous Marine Bacterium.</title>
        <authorList>
            <person name="Filippini M."/>
            <person name="Qi W."/>
            <person name="Blom J."/>
            <person name="Goesmann A."/>
            <person name="Smits T.H."/>
            <person name="Bagheri H.C."/>
        </authorList>
    </citation>
    <scope>NUCLEOTIDE SEQUENCE [LARGE SCALE GENOMIC DNA]</scope>
    <source>
        <strain evidence="3">BUZ 2T</strain>
    </source>
</reference>
<dbReference type="InterPro" id="IPR036514">
    <property type="entry name" value="SGNH_hydro_sf"/>
</dbReference>
<organism evidence="2 3">
    <name type="scientific">Fibrella aestuarina BUZ 2</name>
    <dbReference type="NCBI Taxonomy" id="1166018"/>
    <lineage>
        <taxon>Bacteria</taxon>
        <taxon>Pseudomonadati</taxon>
        <taxon>Bacteroidota</taxon>
        <taxon>Cytophagia</taxon>
        <taxon>Cytophagales</taxon>
        <taxon>Spirosomataceae</taxon>
        <taxon>Fibrella</taxon>
    </lineage>
</organism>
<dbReference type="Proteomes" id="UP000011058">
    <property type="component" value="Chromosome"/>
</dbReference>
<dbReference type="STRING" id="1166018.FAES_5388"/>
<dbReference type="HOGENOM" id="CLU_069099_0_0_10"/>
<dbReference type="GO" id="GO:0004622">
    <property type="term" value="F:phosphatidylcholine lysophospholipase activity"/>
    <property type="evidence" value="ECO:0007669"/>
    <property type="project" value="TreeGrafter"/>
</dbReference>
<sequence length="275" mass="31304">MKPLLLLVILTGLLSSFRHKEMAWVAIGDSITYLNDHTDETQHRITKGYMTQVVEKLPYLRYVNQGHNGWTAGQIAQQIDKLGIAPADLYTVFLGTNDWWAGRPLGRLSDYQTNTGNGTVYGSFRLIVDKLRTLNPAAPIVLITPMQRVDFVYLFNYKNNAYGSYKPNKSGQTLEAFANAIDSIGRYAQLPVVDLYHTRQLAIDKLVRFKRVKKPSTGQYTNYPYPAFVDLPFNPATDEYPYPPESMAMTYDGLHPSDKGYTVISRQLIKLFKQY</sequence>
<dbReference type="Pfam" id="PF13472">
    <property type="entry name" value="Lipase_GDSL_2"/>
    <property type="match status" value="1"/>
</dbReference>
<dbReference type="SUPFAM" id="SSF52266">
    <property type="entry name" value="SGNH hydrolase"/>
    <property type="match status" value="1"/>
</dbReference>
<dbReference type="PANTHER" id="PTHR30383">
    <property type="entry name" value="THIOESTERASE 1/PROTEASE 1/LYSOPHOSPHOLIPASE L1"/>
    <property type="match status" value="1"/>
</dbReference>
<dbReference type="EMBL" id="HE796683">
    <property type="protein sequence ID" value="CCH03387.1"/>
    <property type="molecule type" value="Genomic_DNA"/>
</dbReference>